<comment type="caution">
    <text evidence="7">The sequence shown here is derived from an EMBL/GenBank/DDBJ whole genome shotgun (WGS) entry which is preliminary data.</text>
</comment>
<dbReference type="SUPFAM" id="SSF57850">
    <property type="entry name" value="RING/U-box"/>
    <property type="match status" value="1"/>
</dbReference>
<keyword evidence="2 4" id="KW-0863">Zinc-finger</keyword>
<dbReference type="Proteomes" id="UP001175000">
    <property type="component" value="Unassembled WGS sequence"/>
</dbReference>
<keyword evidence="1" id="KW-0479">Metal-binding</keyword>
<keyword evidence="3" id="KW-0862">Zinc</keyword>
<evidence type="ECO:0000256" key="2">
    <source>
        <dbReference type="ARBA" id="ARBA00022771"/>
    </source>
</evidence>
<feature type="compositionally biased region" description="Pro residues" evidence="5">
    <location>
        <begin position="38"/>
        <end position="52"/>
    </location>
</feature>
<evidence type="ECO:0000256" key="1">
    <source>
        <dbReference type="ARBA" id="ARBA00022723"/>
    </source>
</evidence>
<feature type="region of interest" description="Disordered" evidence="5">
    <location>
        <begin position="600"/>
        <end position="647"/>
    </location>
</feature>
<accession>A0AA39WFY9</accession>
<feature type="compositionally biased region" description="Basic residues" evidence="5">
    <location>
        <begin position="1"/>
        <end position="14"/>
    </location>
</feature>
<dbReference type="InterPro" id="IPR001841">
    <property type="entry name" value="Znf_RING"/>
</dbReference>
<feature type="region of interest" description="Disordered" evidence="5">
    <location>
        <begin position="672"/>
        <end position="695"/>
    </location>
</feature>
<evidence type="ECO:0000313" key="7">
    <source>
        <dbReference type="EMBL" id="KAK0614694.1"/>
    </source>
</evidence>
<organism evidence="7 8">
    <name type="scientific">Immersiella caudata</name>
    <dbReference type="NCBI Taxonomy" id="314043"/>
    <lineage>
        <taxon>Eukaryota</taxon>
        <taxon>Fungi</taxon>
        <taxon>Dikarya</taxon>
        <taxon>Ascomycota</taxon>
        <taxon>Pezizomycotina</taxon>
        <taxon>Sordariomycetes</taxon>
        <taxon>Sordariomycetidae</taxon>
        <taxon>Sordariales</taxon>
        <taxon>Lasiosphaeriaceae</taxon>
        <taxon>Immersiella</taxon>
    </lineage>
</organism>
<evidence type="ECO:0000256" key="5">
    <source>
        <dbReference type="SAM" id="MobiDB-lite"/>
    </source>
</evidence>
<sequence>MRKLMGKLRLRKPQKSGPTEQTDWSWHKDELDPKYVVPNPPGPLPAPTPNPGPDNRGLRRDFKAAEPKDDVGTFSGFGSWLASFEPDPHGRGVVEVEAQGEGVVSETISLENGWPHEHGMIRVRLEGLKKPDTSTRSTVIIIGPWFMTLAQVNRLLVDHGYTAMLSAKHGTLASVDWDGDGALPRDLQIPIVDSPSRYDFPDGEGPLLCKSEQVGAFMQNLRRLRVCCSSEDDGKVLITSFPARLEIGFNRTLRLPEDGKTHNQPVRLGKIPVNNIASLSKKLEASGSQSLVGMARKGGIFFPLYQREAMFLSFKAHQDAFAVRVFAGGVNAVSGLPWSSHPGYKIAMQDYLSVPPQRYLDGVCVAKDVVKQFVAMPLGSGYSVEKQVTGKETVGGMQLEIIPGNRWVLQVPASPNLPQPGPYFPDPDQKAGSLGVQMTVLGGNPYAGPKVTREYNYDAEDEAPRPVYLWHLYRSQTQHPYQHQPQHPLASGPTDFYPGMHITMRAVYMLSLALQFEGSVPSWTRTEKVEWAPWWTLERSFSEYQRVSPKDNAAESLNTLEFYHRGRRLYAGGVLTLQGQGVADGDILVVRKMKIPRYGYPSYPPERQQQAYPQPQHYGGYQDQPQGQAPQYHDASPSSQLSTAYGSSYGYQQSPVELTSGYSSANLSPAQQYSYASSPQQSADAQPTSPSSMHSVYDAAQEVHQGQSVMPTGPSSFAQSPGKVPYAEYSVPPPPRSSSVPEWNEYRHSLSESNITLDAMPDDHYGSPAARIHAAPTTSAAGSSPASPRMPSRVLGAAPRQPKQQQDQTGWAMGLAAGSKIRQAIFPDPFVPTTWCKPRATILSVQILNSVAFESLTGMLAPASPITPQMYLEHGLPFLTSYDEGVTTDGTTYLAGIKGVGEIDAMQGPVQLSSNAAGRKSTGCTCCGKMLCDSILRPCNHAFCSSCISQYMTHRCGADGFFTICRICNTRATNLIGFSAPMALPGEDVVDLSNAKVITIEPQPGIGGFHSIHELSAVPDEGNQGHSGVYELQT</sequence>
<dbReference type="PROSITE" id="PS00518">
    <property type="entry name" value="ZF_RING_1"/>
    <property type="match status" value="1"/>
</dbReference>
<dbReference type="PROSITE" id="PS50089">
    <property type="entry name" value="ZF_RING_2"/>
    <property type="match status" value="1"/>
</dbReference>
<feature type="compositionally biased region" description="Polar residues" evidence="5">
    <location>
        <begin position="636"/>
        <end position="647"/>
    </location>
</feature>
<feature type="domain" description="RING-type" evidence="6">
    <location>
        <begin position="924"/>
        <end position="969"/>
    </location>
</feature>
<keyword evidence="8" id="KW-1185">Reference proteome</keyword>
<reference evidence="7" key="1">
    <citation type="submission" date="2023-06" db="EMBL/GenBank/DDBJ databases">
        <title>Genome-scale phylogeny and comparative genomics of the fungal order Sordariales.</title>
        <authorList>
            <consortium name="Lawrence Berkeley National Laboratory"/>
            <person name="Hensen N."/>
            <person name="Bonometti L."/>
            <person name="Westerberg I."/>
            <person name="Brannstrom I.O."/>
            <person name="Guillou S."/>
            <person name="Cros-Aarteil S."/>
            <person name="Calhoun S."/>
            <person name="Haridas S."/>
            <person name="Kuo A."/>
            <person name="Mondo S."/>
            <person name="Pangilinan J."/>
            <person name="Riley R."/>
            <person name="Labutti K."/>
            <person name="Andreopoulos B."/>
            <person name="Lipzen A."/>
            <person name="Chen C."/>
            <person name="Yanf M."/>
            <person name="Daum C."/>
            <person name="Ng V."/>
            <person name="Clum A."/>
            <person name="Steindorff A."/>
            <person name="Ohm R."/>
            <person name="Martin F."/>
            <person name="Silar P."/>
            <person name="Natvig D."/>
            <person name="Lalanne C."/>
            <person name="Gautier V."/>
            <person name="Ament-Velasquez S.L."/>
            <person name="Kruys A."/>
            <person name="Hutchinson M.I."/>
            <person name="Powell A.J."/>
            <person name="Barry K."/>
            <person name="Miller A.N."/>
            <person name="Grigoriev I.V."/>
            <person name="Debuchy R."/>
            <person name="Gladieux P."/>
            <person name="Thoren M.H."/>
            <person name="Johannesson H."/>
        </authorList>
    </citation>
    <scope>NUCLEOTIDE SEQUENCE</scope>
    <source>
        <strain evidence="7">CBS 606.72</strain>
    </source>
</reference>
<feature type="compositionally biased region" description="Low complexity" evidence="5">
    <location>
        <begin position="672"/>
        <end position="692"/>
    </location>
</feature>
<feature type="compositionally biased region" description="Low complexity" evidence="5">
    <location>
        <begin position="774"/>
        <end position="793"/>
    </location>
</feature>
<evidence type="ECO:0000256" key="4">
    <source>
        <dbReference type="PROSITE-ProRule" id="PRU00175"/>
    </source>
</evidence>
<name>A0AA39WFY9_9PEZI</name>
<evidence type="ECO:0000256" key="3">
    <source>
        <dbReference type="ARBA" id="ARBA00022833"/>
    </source>
</evidence>
<evidence type="ECO:0000259" key="6">
    <source>
        <dbReference type="PROSITE" id="PS50089"/>
    </source>
</evidence>
<dbReference type="AlphaFoldDB" id="A0AA39WFY9"/>
<proteinExistence type="predicted"/>
<gene>
    <name evidence="7" type="ORF">B0T14DRAFT_528907</name>
</gene>
<dbReference type="EMBL" id="JAULSU010000006">
    <property type="protein sequence ID" value="KAK0614694.1"/>
    <property type="molecule type" value="Genomic_DNA"/>
</dbReference>
<dbReference type="GO" id="GO:0008270">
    <property type="term" value="F:zinc ion binding"/>
    <property type="evidence" value="ECO:0007669"/>
    <property type="project" value="UniProtKB-KW"/>
</dbReference>
<dbReference type="InterPro" id="IPR017907">
    <property type="entry name" value="Znf_RING_CS"/>
</dbReference>
<feature type="region of interest" description="Disordered" evidence="5">
    <location>
        <begin position="1"/>
        <end position="60"/>
    </location>
</feature>
<protein>
    <recommendedName>
        <fullName evidence="6">RING-type domain-containing protein</fullName>
    </recommendedName>
</protein>
<evidence type="ECO:0000313" key="8">
    <source>
        <dbReference type="Proteomes" id="UP001175000"/>
    </source>
</evidence>
<feature type="region of interest" description="Disordered" evidence="5">
    <location>
        <begin position="774"/>
        <end position="810"/>
    </location>
</feature>